<dbReference type="EMBL" id="JABFCN010000050">
    <property type="protein sequence ID" value="NNU40387.1"/>
    <property type="molecule type" value="Genomic_DNA"/>
</dbReference>
<reference evidence="2 3" key="1">
    <citation type="submission" date="2020-02" db="EMBL/GenBank/DDBJ databases">
        <authorList>
            <person name="Sun Q."/>
        </authorList>
    </citation>
    <scope>NUCLEOTIDE SEQUENCE [LARGE SCALE GENOMIC DNA]</scope>
    <source>
        <strain evidence="2 3">CCBAU 03386</strain>
    </source>
</reference>
<keyword evidence="3" id="KW-1185">Reference proteome</keyword>
<dbReference type="RefSeq" id="WP_171377842.1">
    <property type="nucleotide sequence ID" value="NZ_JABFCN010000050.1"/>
</dbReference>
<keyword evidence="1" id="KW-0175">Coiled coil</keyword>
<dbReference type="AlphaFoldDB" id="A0A7Y3SBE7"/>
<feature type="coiled-coil region" evidence="1">
    <location>
        <begin position="92"/>
        <end position="119"/>
    </location>
</feature>
<dbReference type="Proteomes" id="UP000519972">
    <property type="component" value="Unassembled WGS sequence"/>
</dbReference>
<organism evidence="2 3">
    <name type="scientific">Rhizobium sophorae</name>
    <dbReference type="NCBI Taxonomy" id="1535242"/>
    <lineage>
        <taxon>Bacteria</taxon>
        <taxon>Pseudomonadati</taxon>
        <taxon>Pseudomonadota</taxon>
        <taxon>Alphaproteobacteria</taxon>
        <taxon>Hyphomicrobiales</taxon>
        <taxon>Rhizobiaceae</taxon>
        <taxon>Rhizobium/Agrobacterium group</taxon>
        <taxon>Rhizobium</taxon>
    </lineage>
</organism>
<protein>
    <submittedName>
        <fullName evidence="2">Uncharacterized protein</fullName>
    </submittedName>
</protein>
<proteinExistence type="predicted"/>
<evidence type="ECO:0000313" key="3">
    <source>
        <dbReference type="Proteomes" id="UP000519972"/>
    </source>
</evidence>
<name>A0A7Y3SBE7_9HYPH</name>
<gene>
    <name evidence="2" type="ORF">G9X64_28670</name>
</gene>
<evidence type="ECO:0000256" key="1">
    <source>
        <dbReference type="SAM" id="Coils"/>
    </source>
</evidence>
<evidence type="ECO:0000313" key="2">
    <source>
        <dbReference type="EMBL" id="NNU40387.1"/>
    </source>
</evidence>
<accession>A0A7Y3SBE7</accession>
<sequence length="128" mass="14334">MSINSFQQVSEENYVRLEAYLDRMGSAGLKLPSRGGKVNKTAVATACGFNRETFTQNKRFDRRLDQAVAALGLDGPSAPEPPRRDGADKARITILEQQLASLRGENYELRRRLARYEHATVTGRRVIP</sequence>
<comment type="caution">
    <text evidence="2">The sequence shown here is derived from an EMBL/GenBank/DDBJ whole genome shotgun (WGS) entry which is preliminary data.</text>
</comment>